<name>A0ABY3K6P7_9SPIR</name>
<comment type="caution">
    <text evidence="1">The sequence shown here is derived from an EMBL/GenBank/DDBJ whole genome shotgun (WGS) entry which is preliminary data.</text>
</comment>
<organism evidence="1 2">
    <name type="scientific">Brachyspira aalborgi</name>
    <dbReference type="NCBI Taxonomy" id="29522"/>
    <lineage>
        <taxon>Bacteria</taxon>
        <taxon>Pseudomonadati</taxon>
        <taxon>Spirochaetota</taxon>
        <taxon>Spirochaetia</taxon>
        <taxon>Brachyspirales</taxon>
        <taxon>Brachyspiraceae</taxon>
        <taxon>Brachyspira</taxon>
    </lineage>
</organism>
<dbReference type="EMBL" id="SAXZ01000014">
    <property type="protein sequence ID" value="TXJ31162.1"/>
    <property type="molecule type" value="Genomic_DNA"/>
</dbReference>
<gene>
    <name evidence="1" type="ORF">EPJ71_10535</name>
</gene>
<dbReference type="Pfam" id="PF06152">
    <property type="entry name" value="Phage_min_cap2"/>
    <property type="match status" value="1"/>
</dbReference>
<evidence type="ECO:0000313" key="2">
    <source>
        <dbReference type="Proteomes" id="UP000322659"/>
    </source>
</evidence>
<proteinExistence type="predicted"/>
<dbReference type="Proteomes" id="UP000322659">
    <property type="component" value="Unassembled WGS sequence"/>
</dbReference>
<protein>
    <recommendedName>
        <fullName evidence="3">Minor capsid protein</fullName>
    </recommendedName>
</protein>
<dbReference type="RefSeq" id="WP_147748677.1">
    <property type="nucleotide sequence ID" value="NZ_SAXZ01000014.1"/>
</dbReference>
<accession>A0ABY3K6P7</accession>
<keyword evidence="2" id="KW-1185">Reference proteome</keyword>
<evidence type="ECO:0008006" key="3">
    <source>
        <dbReference type="Google" id="ProtNLM"/>
    </source>
</evidence>
<evidence type="ECO:0000313" key="1">
    <source>
        <dbReference type="EMBL" id="TXJ31162.1"/>
    </source>
</evidence>
<dbReference type="InterPro" id="IPR009319">
    <property type="entry name" value="Phage_A118_VSP1"/>
</dbReference>
<reference evidence="1 2" key="1">
    <citation type="journal article" date="1992" name="Lakartidningen">
        <title>[Penicillin V and not amoxicillin is the first choice preparation in acute otitis].</title>
        <authorList>
            <person name="Kamme C."/>
            <person name="Lundgren K."/>
            <person name="Prellner K."/>
        </authorList>
    </citation>
    <scope>NUCLEOTIDE SEQUENCE [LARGE SCALE GENOMIC DNA]</scope>
    <source>
        <strain evidence="1 2">PC5099IV</strain>
    </source>
</reference>
<sequence>MNDFLIEERISTLLSLIDSLQLDILKLEAKTVSKVIEKKIKQKDKIIREYYKELNTLINSKLYDIDKDLIKVITENAELYLKTDLETYKKAFKKGLIKSQPVITKANKVILAKSIKAGKSIIDNTIKELKINSNNQISNIITKAIYNTNQGIPREKNIIQSATEIFNKSINIKDNAGREWKDITAYVRMNVKSIGNKTYISQQEQLAEDIGIPKKDRKIEVSSHHGSRPEHAVWQGRVYSYKDFVSICKPNTATGICGINCRHRYYEFIDGISKPVFTHYNEEEDKKRYEIQQKQRYIEANIRKYKQQLVISENMGLDTTKAKNKVSEWQERARQHTKEYNTLRRYYREKIN</sequence>